<dbReference type="SUPFAM" id="SSF81585">
    <property type="entry name" value="PsbU/PolX domain-like"/>
    <property type="match status" value="1"/>
</dbReference>
<dbReference type="PANTHER" id="PTHR21180:SF32">
    <property type="entry name" value="ENDONUCLEASE_EXONUCLEASE_PHOSPHATASE FAMILY DOMAIN-CONTAINING PROTEIN 1"/>
    <property type="match status" value="1"/>
</dbReference>
<dbReference type="PANTHER" id="PTHR21180">
    <property type="entry name" value="ENDONUCLEASE/EXONUCLEASE/PHOSPHATASE FAMILY DOMAIN-CONTAINING PROTEIN 1"/>
    <property type="match status" value="1"/>
</dbReference>
<evidence type="ECO:0000256" key="1">
    <source>
        <dbReference type="SAM" id="Phobius"/>
    </source>
</evidence>
<keyword evidence="1" id="KW-0812">Transmembrane</keyword>
<dbReference type="AlphaFoldDB" id="A0A0G0I3N1"/>
<sequence length="222" mass="24233">MSTEDFGLEDPSPAKFNLEEFLNRYKLVLSIFLGGLILIGIGIFYWKNGNSFSSSKVEILENANQLPNTKTKLVVEIAGAVEKPGVYTFDQGARVDEVLIASGGLTAQANREWFEKTINRAAKLIDGQKIYIPKIDEQTNVLSASSGGGDQTVSSGDTAENQNLVNINEASASELDKLPGIGPVYAQSIIDHRPYSTVEELLTKGALKKNVYEKVKDKVVTY</sequence>
<proteinExistence type="predicted"/>
<keyword evidence="1" id="KW-0472">Membrane</keyword>
<feature type="transmembrane region" description="Helical" evidence="1">
    <location>
        <begin position="27"/>
        <end position="46"/>
    </location>
</feature>
<dbReference type="Pfam" id="PF10531">
    <property type="entry name" value="SLBB"/>
    <property type="match status" value="1"/>
</dbReference>
<evidence type="ECO:0000259" key="2">
    <source>
        <dbReference type="Pfam" id="PF10531"/>
    </source>
</evidence>
<name>A0A0G0I3N1_9BACT</name>
<dbReference type="EMBL" id="LBTR01000013">
    <property type="protein sequence ID" value="KKQ45560.1"/>
    <property type="molecule type" value="Genomic_DNA"/>
</dbReference>
<comment type="caution">
    <text evidence="3">The sequence shown here is derived from an EMBL/GenBank/DDBJ whole genome shotgun (WGS) entry which is preliminary data.</text>
</comment>
<organism evidence="3 4">
    <name type="scientific">Candidatus Woesebacteria bacterium GW2011_GWA1_37_8</name>
    <dbReference type="NCBI Taxonomy" id="1618546"/>
    <lineage>
        <taxon>Bacteria</taxon>
        <taxon>Candidatus Woeseibacteriota</taxon>
    </lineage>
</organism>
<feature type="domain" description="Soluble ligand binding" evidence="2">
    <location>
        <begin position="74"/>
        <end position="111"/>
    </location>
</feature>
<reference evidence="3 4" key="1">
    <citation type="journal article" date="2015" name="Nature">
        <title>rRNA introns, odd ribosomes, and small enigmatic genomes across a large radiation of phyla.</title>
        <authorList>
            <person name="Brown C.T."/>
            <person name="Hug L.A."/>
            <person name="Thomas B.C."/>
            <person name="Sharon I."/>
            <person name="Castelle C.J."/>
            <person name="Singh A."/>
            <person name="Wilkins M.J."/>
            <person name="Williams K.H."/>
            <person name="Banfield J.F."/>
        </authorList>
    </citation>
    <scope>NUCLEOTIDE SEQUENCE [LARGE SCALE GENOMIC DNA]</scope>
</reference>
<protein>
    <submittedName>
        <fullName evidence="3">Competence protein ComEA helix-hairpin-helix repeat protein</fullName>
    </submittedName>
</protein>
<dbReference type="InterPro" id="IPR051675">
    <property type="entry name" value="Endo/Exo/Phosphatase_dom_1"/>
</dbReference>
<dbReference type="GO" id="GO:0015628">
    <property type="term" value="P:protein secretion by the type II secretion system"/>
    <property type="evidence" value="ECO:0007669"/>
    <property type="project" value="TreeGrafter"/>
</dbReference>
<keyword evidence="1" id="KW-1133">Transmembrane helix</keyword>
<dbReference type="GO" id="GO:0015627">
    <property type="term" value="C:type II protein secretion system complex"/>
    <property type="evidence" value="ECO:0007669"/>
    <property type="project" value="TreeGrafter"/>
</dbReference>
<accession>A0A0G0I3N1</accession>
<dbReference type="Gene3D" id="1.10.150.320">
    <property type="entry name" value="Photosystem II 12 kDa extrinsic protein"/>
    <property type="match status" value="1"/>
</dbReference>
<dbReference type="Proteomes" id="UP000034603">
    <property type="component" value="Unassembled WGS sequence"/>
</dbReference>
<dbReference type="InterPro" id="IPR019554">
    <property type="entry name" value="Soluble_ligand-bd"/>
</dbReference>
<evidence type="ECO:0000313" key="3">
    <source>
        <dbReference type="EMBL" id="KKQ45560.1"/>
    </source>
</evidence>
<gene>
    <name evidence="3" type="ORF">US62_C0013G0013</name>
</gene>
<dbReference type="Pfam" id="PF12836">
    <property type="entry name" value="HHH_3"/>
    <property type="match status" value="1"/>
</dbReference>
<dbReference type="PATRIC" id="fig|1618546.3.peg.420"/>
<evidence type="ECO:0000313" key="4">
    <source>
        <dbReference type="Proteomes" id="UP000034603"/>
    </source>
</evidence>